<proteinExistence type="predicted"/>
<dbReference type="EMBL" id="CM000618">
    <property type="protein sequence ID" value="EEC45888.1"/>
    <property type="molecule type" value="Genomic_DNA"/>
</dbReference>
<evidence type="ECO:0000313" key="2">
    <source>
        <dbReference type="Proteomes" id="UP000000759"/>
    </source>
</evidence>
<dbReference type="RefSeq" id="XP_002182601.1">
    <property type="nucleotide sequence ID" value="XM_002182565.1"/>
</dbReference>
<gene>
    <name evidence="1" type="primary">TRD6</name>
    <name evidence="1" type="ORF">PHATRDRAFT_48049</name>
</gene>
<evidence type="ECO:0000313" key="1">
    <source>
        <dbReference type="EMBL" id="EEC45888.1"/>
    </source>
</evidence>
<keyword evidence="2" id="KW-1185">Reference proteome</keyword>
<sequence length="246" mass="28297">MQRLLSTVLVALVTLFGAISWLRQKQLHSEQALHDGGIDVIAIRHLDQTIMTPSPYNASTNCLDPKNRSACTTSRDLRFTRSRDNLAPINTSTFRMKLYWEPGYFWQEEDYERKWCWMCVDMCNVSSSIQVVNCDDDGGLAAPDRFRFIQQRTAMEVQIQEIGSRLCLQRQNDRVITLQSCNVAEASQRFFASSGRFAWGQRFEITPRGLSGECITQRHHPKAGEILEVEPTITARMSDTSYWNLY</sequence>
<organism evidence="1 2">
    <name type="scientific">Phaeodactylum tricornutum (strain CCAP 1055/1)</name>
    <dbReference type="NCBI Taxonomy" id="556484"/>
    <lineage>
        <taxon>Eukaryota</taxon>
        <taxon>Sar</taxon>
        <taxon>Stramenopiles</taxon>
        <taxon>Ochrophyta</taxon>
        <taxon>Bacillariophyta</taxon>
        <taxon>Bacillariophyceae</taxon>
        <taxon>Bacillariophycidae</taxon>
        <taxon>Naviculales</taxon>
        <taxon>Phaeodactylaceae</taxon>
        <taxon>Phaeodactylum</taxon>
    </lineage>
</organism>
<dbReference type="GeneID" id="7203410"/>
<dbReference type="InParanoid" id="B7G5T9"/>
<accession>B7G5T9</accession>
<dbReference type="KEGG" id="pti:PHATRDRAFT_48049"/>
<name>B7G5T9_PHATC</name>
<dbReference type="PROSITE" id="PS50231">
    <property type="entry name" value="RICIN_B_LECTIN"/>
    <property type="match status" value="1"/>
</dbReference>
<dbReference type="AlphaFoldDB" id="B7G5T9"/>
<dbReference type="PaxDb" id="2850-Phatr48049"/>
<reference evidence="2" key="2">
    <citation type="submission" date="2008-08" db="EMBL/GenBank/DDBJ databases">
        <authorList>
            <consortium name="Diatom Consortium"/>
            <person name="Grigoriev I."/>
            <person name="Grimwood J."/>
            <person name="Kuo A."/>
            <person name="Otillar R.P."/>
            <person name="Salamov A."/>
            <person name="Detter J.C."/>
            <person name="Lindquist E."/>
            <person name="Shapiro H."/>
            <person name="Lucas S."/>
            <person name="Glavina del Rio T."/>
            <person name="Pitluck S."/>
            <person name="Rokhsar D."/>
            <person name="Bowler C."/>
        </authorList>
    </citation>
    <scope>GENOME REANNOTATION</scope>
    <source>
        <strain evidence="2">CCAP 1055/1</strain>
    </source>
</reference>
<dbReference type="OrthoDB" id="46933at2759"/>
<reference evidence="1 2" key="1">
    <citation type="journal article" date="2008" name="Nature">
        <title>The Phaeodactylum genome reveals the evolutionary history of diatom genomes.</title>
        <authorList>
            <person name="Bowler C."/>
            <person name="Allen A.E."/>
            <person name="Badger J.H."/>
            <person name="Grimwood J."/>
            <person name="Jabbari K."/>
            <person name="Kuo A."/>
            <person name="Maheswari U."/>
            <person name="Martens C."/>
            <person name="Maumus F."/>
            <person name="Otillar R.P."/>
            <person name="Rayko E."/>
            <person name="Salamov A."/>
            <person name="Vandepoele K."/>
            <person name="Beszteri B."/>
            <person name="Gruber A."/>
            <person name="Heijde M."/>
            <person name="Katinka M."/>
            <person name="Mock T."/>
            <person name="Valentin K."/>
            <person name="Verret F."/>
            <person name="Berges J.A."/>
            <person name="Brownlee C."/>
            <person name="Cadoret J.P."/>
            <person name="Chiovitti A."/>
            <person name="Choi C.J."/>
            <person name="Coesel S."/>
            <person name="De Martino A."/>
            <person name="Detter J.C."/>
            <person name="Durkin C."/>
            <person name="Falciatore A."/>
            <person name="Fournet J."/>
            <person name="Haruta M."/>
            <person name="Huysman M.J."/>
            <person name="Jenkins B.D."/>
            <person name="Jiroutova K."/>
            <person name="Jorgensen R.E."/>
            <person name="Joubert Y."/>
            <person name="Kaplan A."/>
            <person name="Kroger N."/>
            <person name="Kroth P.G."/>
            <person name="La Roche J."/>
            <person name="Lindquist E."/>
            <person name="Lommer M."/>
            <person name="Martin-Jezequel V."/>
            <person name="Lopez P.J."/>
            <person name="Lucas S."/>
            <person name="Mangogna M."/>
            <person name="McGinnis K."/>
            <person name="Medlin L.K."/>
            <person name="Montsant A."/>
            <person name="Oudot-Le Secq M.P."/>
            <person name="Napoli C."/>
            <person name="Obornik M."/>
            <person name="Parker M.S."/>
            <person name="Petit J.L."/>
            <person name="Porcel B.M."/>
            <person name="Poulsen N."/>
            <person name="Robison M."/>
            <person name="Rychlewski L."/>
            <person name="Rynearson T.A."/>
            <person name="Schmutz J."/>
            <person name="Shapiro H."/>
            <person name="Siaut M."/>
            <person name="Stanley M."/>
            <person name="Sussman M.R."/>
            <person name="Taylor A.R."/>
            <person name="Vardi A."/>
            <person name="von Dassow P."/>
            <person name="Vyverman W."/>
            <person name="Willis A."/>
            <person name="Wyrwicz L.S."/>
            <person name="Rokhsar D.S."/>
            <person name="Weissenbach J."/>
            <person name="Armbrust E.V."/>
            <person name="Green B.R."/>
            <person name="Van de Peer Y."/>
            <person name="Grigoriev I.V."/>
        </authorList>
    </citation>
    <scope>NUCLEOTIDE SEQUENCE [LARGE SCALE GENOMIC DNA]</scope>
    <source>
        <strain evidence="1 2">CCAP 1055/1</strain>
    </source>
</reference>
<dbReference type="HOGENOM" id="CLU_093662_0_0_1"/>
<dbReference type="Proteomes" id="UP000000759">
    <property type="component" value="Chromosome 16"/>
</dbReference>
<protein>
    <submittedName>
        <fullName evidence="1">TRD6</fullName>
    </submittedName>
</protein>